<evidence type="ECO:0000313" key="15">
    <source>
        <dbReference type="EMBL" id="MDC7149618.1"/>
    </source>
</evidence>
<dbReference type="Gene3D" id="2.40.170.20">
    <property type="entry name" value="TonB-dependent receptor, beta-barrel domain"/>
    <property type="match status" value="1"/>
</dbReference>
<dbReference type="InterPro" id="IPR000531">
    <property type="entry name" value="Beta-barrel_TonB"/>
</dbReference>
<evidence type="ECO:0000256" key="3">
    <source>
        <dbReference type="ARBA" id="ARBA00022452"/>
    </source>
</evidence>
<dbReference type="RefSeq" id="WP_195485793.1">
    <property type="nucleotide sequence ID" value="NZ_CALEGY010000001.1"/>
</dbReference>
<keyword evidence="2 10" id="KW-0813">Transport</keyword>
<comment type="subcellular location">
    <subcellularLocation>
        <location evidence="1 10">Cell outer membrane</location>
        <topology evidence="1 10">Multi-pass membrane protein</topology>
    </subcellularLocation>
</comment>
<evidence type="ECO:0000256" key="5">
    <source>
        <dbReference type="ARBA" id="ARBA00022729"/>
    </source>
</evidence>
<dbReference type="InterPro" id="IPR008969">
    <property type="entry name" value="CarboxyPept-like_regulatory"/>
</dbReference>
<gene>
    <name evidence="15" type="ORF">PQG89_09290</name>
</gene>
<dbReference type="InterPro" id="IPR037066">
    <property type="entry name" value="Plug_dom_sf"/>
</dbReference>
<evidence type="ECO:0000256" key="6">
    <source>
        <dbReference type="ARBA" id="ARBA00023077"/>
    </source>
</evidence>
<evidence type="ECO:0000313" key="16">
    <source>
        <dbReference type="Proteomes" id="UP001213646"/>
    </source>
</evidence>
<evidence type="ECO:0000256" key="11">
    <source>
        <dbReference type="RuleBase" id="RU003357"/>
    </source>
</evidence>
<proteinExistence type="inferred from homology"/>
<feature type="chain" id="PRO_5043599582" evidence="12">
    <location>
        <begin position="22"/>
        <end position="786"/>
    </location>
</feature>
<keyword evidence="5 12" id="KW-0732">Signal</keyword>
<organism evidence="15 16">
    <name type="scientific">Parabacteroides johnsonii</name>
    <dbReference type="NCBI Taxonomy" id="387661"/>
    <lineage>
        <taxon>Bacteria</taxon>
        <taxon>Pseudomonadati</taxon>
        <taxon>Bacteroidota</taxon>
        <taxon>Bacteroidia</taxon>
        <taxon>Bacteroidales</taxon>
        <taxon>Tannerellaceae</taxon>
        <taxon>Parabacteroides</taxon>
    </lineage>
</organism>
<dbReference type="PANTHER" id="PTHR30069">
    <property type="entry name" value="TONB-DEPENDENT OUTER MEMBRANE RECEPTOR"/>
    <property type="match status" value="1"/>
</dbReference>
<dbReference type="Pfam" id="PF00593">
    <property type="entry name" value="TonB_dep_Rec_b-barrel"/>
    <property type="match status" value="1"/>
</dbReference>
<feature type="signal peptide" evidence="12">
    <location>
        <begin position="1"/>
        <end position="21"/>
    </location>
</feature>
<accession>A0AAW6I4E5</accession>
<dbReference type="InterPro" id="IPR012910">
    <property type="entry name" value="Plug_dom"/>
</dbReference>
<dbReference type="GO" id="GO:0044718">
    <property type="term" value="P:siderophore transmembrane transport"/>
    <property type="evidence" value="ECO:0007669"/>
    <property type="project" value="TreeGrafter"/>
</dbReference>
<dbReference type="Pfam" id="PF07715">
    <property type="entry name" value="Plug"/>
    <property type="match status" value="1"/>
</dbReference>
<dbReference type="Proteomes" id="UP001213646">
    <property type="component" value="Unassembled WGS sequence"/>
</dbReference>
<keyword evidence="6 11" id="KW-0798">TonB box</keyword>
<dbReference type="Pfam" id="PF13715">
    <property type="entry name" value="CarbopepD_reg_2"/>
    <property type="match status" value="1"/>
</dbReference>
<evidence type="ECO:0000259" key="14">
    <source>
        <dbReference type="Pfam" id="PF07715"/>
    </source>
</evidence>
<dbReference type="Gene3D" id="2.170.130.10">
    <property type="entry name" value="TonB-dependent receptor, plug domain"/>
    <property type="match status" value="1"/>
</dbReference>
<evidence type="ECO:0000259" key="13">
    <source>
        <dbReference type="Pfam" id="PF00593"/>
    </source>
</evidence>
<evidence type="ECO:0000256" key="1">
    <source>
        <dbReference type="ARBA" id="ARBA00004571"/>
    </source>
</evidence>
<dbReference type="PROSITE" id="PS52016">
    <property type="entry name" value="TONB_DEPENDENT_REC_3"/>
    <property type="match status" value="1"/>
</dbReference>
<dbReference type="EMBL" id="JAQPYX010000078">
    <property type="protein sequence ID" value="MDC7149618.1"/>
    <property type="molecule type" value="Genomic_DNA"/>
</dbReference>
<evidence type="ECO:0000256" key="4">
    <source>
        <dbReference type="ARBA" id="ARBA00022692"/>
    </source>
</evidence>
<dbReference type="SUPFAM" id="SSF56935">
    <property type="entry name" value="Porins"/>
    <property type="match status" value="1"/>
</dbReference>
<evidence type="ECO:0000256" key="2">
    <source>
        <dbReference type="ARBA" id="ARBA00022448"/>
    </source>
</evidence>
<keyword evidence="4 10" id="KW-0812">Transmembrane</keyword>
<dbReference type="SUPFAM" id="SSF49464">
    <property type="entry name" value="Carboxypeptidase regulatory domain-like"/>
    <property type="match status" value="1"/>
</dbReference>
<evidence type="ECO:0000256" key="7">
    <source>
        <dbReference type="ARBA" id="ARBA00023136"/>
    </source>
</evidence>
<evidence type="ECO:0000256" key="12">
    <source>
        <dbReference type="SAM" id="SignalP"/>
    </source>
</evidence>
<comment type="similarity">
    <text evidence="10 11">Belongs to the TonB-dependent receptor family.</text>
</comment>
<evidence type="ECO:0000256" key="9">
    <source>
        <dbReference type="ARBA" id="ARBA00023237"/>
    </source>
</evidence>
<feature type="domain" description="TonB-dependent receptor-like beta-barrel" evidence="13">
    <location>
        <begin position="384"/>
        <end position="759"/>
    </location>
</feature>
<dbReference type="AlphaFoldDB" id="A0AAW6I4E5"/>
<keyword evidence="7 10" id="KW-0472">Membrane</keyword>
<sequence>MKVFVHVFFLLVCLSQLNLTAQNKITLSGKVTDQQGTPLSLVTIAVENTTFGTYTDDSGRYSLQVSPGKHTFVVSSLGYQTIKISLDLHHNKTLDFQLEESSVNLNSVEVYGKSNTQKVKEGALTVNAVDIKPLVNSLNNLNTMVNRTTGIKIREEGGVGSDFELSINGMSGNSVRYFIDGMPLSTKGSGINLANLPVNIIDRIEIYKGVVPANLGADALGGAINIITNQEKKNYLDASYGIGSFHTHKIDINGQFVDPKTDLVFRPTIGVNYSKNDYTMKGVEVWDEDNRKYVLANRKRFHDDYFSLLGQLEIGFVNKSWTDAFFISASYSKVDKELQTGSIQSKVYGMAERQTDAWNVSGRYLKHDFLIKDLQLNASVSHTWDQSLTIDTAFRKYNWDGTYIESPRNEITGRDRSLRHYKRPLTIVRTNIDYRLNDHHSFNLNYLLNRTGNDRYDEIDTEFEPSNDVLAKHILGLSYNQFFFEGKMDNTFFFKDYINHLEIGQQDLSWITGSDGVPASSTKNHIGYGLGSRYSFWEKLALKISFEHSVRLPLSRELLGNGTTIYPNIKLKPESSNNYNVGTYGSIRLAPSHLLYYEANGFYRNVDNYIHAVISESEGMMQYENVSSVKIKGIEGEVRYTWSDHLQAIVNCSYQDARDQKKYKSDGKPSISYKNKVPNRPWLFSNAELNYTLSDLFKKNSKLRLSYNYQYVHWFFLTWEGYGALDSKSKIPTQHLHTATVSYSWAKERYNLSFECNNLFDSNIYDNYMLQKPGRSFFCKFRLFIN</sequence>
<comment type="caution">
    <text evidence="15">The sequence shown here is derived from an EMBL/GenBank/DDBJ whole genome shotgun (WGS) entry which is preliminary data.</text>
</comment>
<keyword evidence="9 10" id="KW-0998">Cell outer membrane</keyword>
<dbReference type="GO" id="GO:0009279">
    <property type="term" value="C:cell outer membrane"/>
    <property type="evidence" value="ECO:0007669"/>
    <property type="project" value="UniProtKB-SubCell"/>
</dbReference>
<keyword evidence="3 10" id="KW-1134">Transmembrane beta strand</keyword>
<dbReference type="InterPro" id="IPR039426">
    <property type="entry name" value="TonB-dep_rcpt-like"/>
</dbReference>
<keyword evidence="8 15" id="KW-0675">Receptor</keyword>
<dbReference type="InterPro" id="IPR036942">
    <property type="entry name" value="Beta-barrel_TonB_sf"/>
</dbReference>
<evidence type="ECO:0000256" key="8">
    <source>
        <dbReference type="ARBA" id="ARBA00023170"/>
    </source>
</evidence>
<evidence type="ECO:0000256" key="10">
    <source>
        <dbReference type="PROSITE-ProRule" id="PRU01360"/>
    </source>
</evidence>
<feature type="domain" description="TonB-dependent receptor plug" evidence="14">
    <location>
        <begin position="138"/>
        <end position="223"/>
    </location>
</feature>
<dbReference type="GO" id="GO:0015344">
    <property type="term" value="F:siderophore uptake transmembrane transporter activity"/>
    <property type="evidence" value="ECO:0007669"/>
    <property type="project" value="TreeGrafter"/>
</dbReference>
<reference evidence="15" key="1">
    <citation type="submission" date="2023-01" db="EMBL/GenBank/DDBJ databases">
        <title>Exploring GABA producing Bacteroides strains toward improving mental health.</title>
        <authorList>
            <person name="Yousuf B."/>
            <person name="Bouhlel N.E."/>
            <person name="Mottawea W."/>
            <person name="Hammami R."/>
        </authorList>
    </citation>
    <scope>NUCLEOTIDE SEQUENCE</scope>
    <source>
        <strain evidence="15">UO.H1047</strain>
    </source>
</reference>
<protein>
    <submittedName>
        <fullName evidence="15">TonB-dependent receptor</fullName>
    </submittedName>
</protein>
<dbReference type="Gene3D" id="2.60.40.1120">
    <property type="entry name" value="Carboxypeptidase-like, regulatory domain"/>
    <property type="match status" value="1"/>
</dbReference>
<dbReference type="PANTHER" id="PTHR30069:SF29">
    <property type="entry name" value="HEMOGLOBIN AND HEMOGLOBIN-HAPTOGLOBIN-BINDING PROTEIN 1-RELATED"/>
    <property type="match status" value="1"/>
</dbReference>
<name>A0AAW6I4E5_9BACT</name>